<keyword evidence="1" id="KW-1133">Transmembrane helix</keyword>
<organism evidence="2 3">
    <name type="scientific">Chlorobium ferrooxidans DSM 13031</name>
    <dbReference type="NCBI Taxonomy" id="377431"/>
    <lineage>
        <taxon>Bacteria</taxon>
        <taxon>Pseudomonadati</taxon>
        <taxon>Chlorobiota</taxon>
        <taxon>Chlorobiia</taxon>
        <taxon>Chlorobiales</taxon>
        <taxon>Chlorobiaceae</taxon>
        <taxon>Chlorobium/Pelodictyon group</taxon>
        <taxon>Chlorobium</taxon>
    </lineage>
</organism>
<keyword evidence="1" id="KW-0472">Membrane</keyword>
<feature type="transmembrane region" description="Helical" evidence="1">
    <location>
        <begin position="87"/>
        <end position="107"/>
    </location>
</feature>
<evidence type="ECO:0000313" key="3">
    <source>
        <dbReference type="Proteomes" id="UP000004162"/>
    </source>
</evidence>
<comment type="caution">
    <text evidence="2">The sequence shown here is derived from an EMBL/GenBank/DDBJ whole genome shotgun (WGS) entry which is preliminary data.</text>
</comment>
<name>Q0YUE8_9CHLB</name>
<dbReference type="AlphaFoldDB" id="Q0YUE8"/>
<accession>Q0YUE8</accession>
<evidence type="ECO:0000313" key="2">
    <source>
        <dbReference type="EMBL" id="EAT60083.1"/>
    </source>
</evidence>
<reference evidence="2 3" key="1">
    <citation type="submission" date="2006-07" db="EMBL/GenBank/DDBJ databases">
        <title>Annotation of the draft genome assembly of Chlorobium ferroxidans DSM 13031.</title>
        <authorList>
            <consortium name="US DOE Joint Genome Institute (JGI-ORNL)"/>
            <person name="Larimer F."/>
            <person name="Land M."/>
            <person name="Hauser L."/>
        </authorList>
    </citation>
    <scope>NUCLEOTIDE SEQUENCE [LARGE SCALE GENOMIC DNA]</scope>
    <source>
        <strain evidence="2 3">DSM 13031</strain>
    </source>
</reference>
<evidence type="ECO:0000256" key="1">
    <source>
        <dbReference type="SAM" id="Phobius"/>
    </source>
</evidence>
<keyword evidence="1" id="KW-0812">Transmembrane</keyword>
<dbReference type="Proteomes" id="UP000004162">
    <property type="component" value="Unassembled WGS sequence"/>
</dbReference>
<protein>
    <submittedName>
        <fullName evidence="2">Uncharacterized protein</fullName>
    </submittedName>
</protein>
<sequence length="600" mass="64980">MKGRINKSYEGLFYKLLDRYRAVTPDEKLLLRNSPCSIAVDVIKLCQHFFPLAELHQRKGGIKLQYCCNYHGSQPSLRARINRKCHYILSFVTKSLLAVVIFCAFPQDQAYRLLAQEQEARQPLSRASVNLAGMVSSAAGSMGAFTNNSDPNAQSRKATPDFASMLPIVPFSLADGSVTGVLGPARARMQYHGNKSIATAGLGMVYYKPDIGSAMAGGEFEFATMLWEPFAVGSTITLFNDRRDLVVNSVWQIPDSGFRIKTSGGYLWGNQIFSFPSGDANIDLQQFSYSIASQYILNDSAERGKLQSIGLSVWGAQAKQKSSADAPRSFMRETATSYFIMNDPLKLSEGRMFGAAADAQVALLSSLIIKGSFGYERLEFPFSDGTRELNKSVYYAFELFYEPSSELFLGAGYRSGAGENRISVTAETGNWQLSAYHNHGQNGVAGNDGIMLTCRISLPVGKQTASLAQRMKPSRSSDSANMLADALTRPVQLPNSFLAKVDPTAVTLAATISKAGLPGGVTVNSAGDVFITVGKGSPSITGVMRNGSPYSYSALVTTPSTQVVIHTRQFPSAAISGDIWVISVTDSMPENYTVAVKTSN</sequence>
<keyword evidence="3" id="KW-1185">Reference proteome</keyword>
<gene>
    <name evidence="2" type="ORF">CferDRAFT_2090</name>
</gene>
<proteinExistence type="predicted"/>
<reference evidence="2 3" key="2">
    <citation type="submission" date="2006-07" db="EMBL/GenBank/DDBJ databases">
        <title>Sequencing of the draft genome and assembly of Chlorobium ferroxidans DSM 13031.</title>
        <authorList>
            <consortium name="US DOE Joint Genome Institute (JGI-PGF)"/>
            <person name="Copeland A."/>
            <person name="Lucas S."/>
            <person name="Lapidus A."/>
            <person name="Barry K."/>
            <person name="Glavina del Rio T."/>
            <person name="Dalin E."/>
            <person name="Tice H."/>
            <person name="Bruce D."/>
            <person name="Pitluck S."/>
            <person name="Richardson P."/>
        </authorList>
    </citation>
    <scope>NUCLEOTIDE SEQUENCE [LARGE SCALE GENOMIC DNA]</scope>
    <source>
        <strain evidence="2 3">DSM 13031</strain>
    </source>
</reference>
<dbReference type="EMBL" id="AASE01000001">
    <property type="protein sequence ID" value="EAT60083.1"/>
    <property type="molecule type" value="Genomic_DNA"/>
</dbReference>